<dbReference type="InterPro" id="IPR000719">
    <property type="entry name" value="Prot_kinase_dom"/>
</dbReference>
<evidence type="ECO:0000256" key="8">
    <source>
        <dbReference type="ARBA" id="ARBA00022840"/>
    </source>
</evidence>
<comment type="catalytic activity">
    <reaction evidence="10">
        <text>L-seryl-[protein] + ATP = O-phospho-L-seryl-[protein] + ADP + H(+)</text>
        <dbReference type="Rhea" id="RHEA:17989"/>
        <dbReference type="Rhea" id="RHEA-COMP:9863"/>
        <dbReference type="Rhea" id="RHEA-COMP:11604"/>
        <dbReference type="ChEBI" id="CHEBI:15378"/>
        <dbReference type="ChEBI" id="CHEBI:29999"/>
        <dbReference type="ChEBI" id="CHEBI:30616"/>
        <dbReference type="ChEBI" id="CHEBI:83421"/>
        <dbReference type="ChEBI" id="CHEBI:456216"/>
        <dbReference type="EC" id="2.7.11.1"/>
    </reaction>
</comment>
<dbReference type="PROSITE" id="PS00107">
    <property type="entry name" value="PROTEIN_KINASE_ATP"/>
    <property type="match status" value="1"/>
</dbReference>
<sequence>MAFAKFSKILRLPTLEIKKKVKQYEHVHRDINPNDLWEIIGELGDGAFGKVYKAKNKETGALAAAKVIETKCEEELEDYIVEIDILAKCDHRYIVKLLDAFYHDNKLWIMIEFCPGGAVDATMLELDRGLTEPQIKVVCRQMLEALAYLHSMKIIHRDLKAGNILLMLDGDIKLADFGVSAKNTKTLQRRDSFIGTPYWMAPEVVMCETMKDAPYDYKADIWSLGITLIELAQIEPPHHELNPMRVLLKIAKAEPPTLEQPYKWSQEFKDFLKKSLDKNPETRPTVAQLTEHPFVRSVTSNRPLRELVAEAKAEVMEEIEDNREEGEEDDAMELTVSPAKEPCQTSQTSMEGDQSLDTPSTTTPSPTTPLPTTPIPLPRKGAEPGTPTEEQPGIAMMVPVPLPRQNLLQKDLEELGDKLADEVILESEKSESEASTKTSSSDSGIEDGKSTPTSEEKVVVETPETEQPPSLIQPEASEEHVDIIIDSTDPEVPKIQVTEAESNGLANGGFPTPSPSPTDTPTPTPSHSPALTPLSTPRSEPNAEAVSPYINGGILNKRYSYSGSMASESMDMSIPKGTSMSARDFSSKTLKRTRKFVIDGVEVSVTTSTIIKDDEKKDEEMRFLRRQELRELRLLQKEEHRAQSGLNAKLEIQRDQMQRRFDQEMNAKKKHYDVELENLEKHQKQTIEKMEGDHHVKLKEETKRIKAEQERDLNKFQDQLKHKKKEVKHSVDKLPRSQRKESLKQRMNSFQELKIKDEDKFLAAQKNHLDTTLNRIITSNKREIAEMERDCLSKKQRLIRDHEATIWEMEEKNLYERHQLMKQQLKDQYFLQRHQLLKKHEKEQEQMQCYNQRMIEILKGRQQQEKNRLPKIQRGEAKTRMAMFKKSLRINSTGSSSEDREKIKQFSQQEDRRQKAERLHQQQKHENQMREMIGECDSNIRELQQLQNEKCHLLIENETQRLKYLDEQHNLLLKDWRDQLKPRKKFLEEELNTKKREQEAFFRMGQSSDCPNPSSPNKVTKFMPYQDSSTT</sequence>
<proteinExistence type="inferred from homology"/>
<dbReference type="InterPro" id="IPR011009">
    <property type="entry name" value="Kinase-like_dom_sf"/>
</dbReference>
<feature type="compositionally biased region" description="Low complexity" evidence="13">
    <location>
        <begin position="527"/>
        <end position="537"/>
    </location>
</feature>
<dbReference type="FunFam" id="1.10.510.10:FF:000081">
    <property type="entry name" value="STE20-like serine/threonine-protein kinase"/>
    <property type="match status" value="1"/>
</dbReference>
<feature type="region of interest" description="Disordered" evidence="13">
    <location>
        <begin position="423"/>
        <end position="548"/>
    </location>
</feature>
<feature type="region of interest" description="Disordered" evidence="13">
    <location>
        <begin position="723"/>
        <end position="744"/>
    </location>
</feature>
<evidence type="ECO:0000256" key="9">
    <source>
        <dbReference type="ARBA" id="ARBA00047899"/>
    </source>
</evidence>
<organism evidence="15 16">
    <name type="scientific">Cottoperca gobio</name>
    <name type="common">Frogmouth</name>
    <name type="synonym">Aphritis gobio</name>
    <dbReference type="NCBI Taxonomy" id="56716"/>
    <lineage>
        <taxon>Eukaryota</taxon>
        <taxon>Metazoa</taxon>
        <taxon>Chordata</taxon>
        <taxon>Craniata</taxon>
        <taxon>Vertebrata</taxon>
        <taxon>Euteleostomi</taxon>
        <taxon>Actinopterygii</taxon>
        <taxon>Neopterygii</taxon>
        <taxon>Teleostei</taxon>
        <taxon>Neoteleostei</taxon>
        <taxon>Acanthomorphata</taxon>
        <taxon>Eupercaria</taxon>
        <taxon>Perciformes</taxon>
        <taxon>Notothenioidei</taxon>
        <taxon>Bovichtidae</taxon>
        <taxon>Cottoperca</taxon>
    </lineage>
</organism>
<dbReference type="KEGG" id="cgob:115018467"/>
<dbReference type="GO" id="GO:0005524">
    <property type="term" value="F:ATP binding"/>
    <property type="evidence" value="ECO:0007669"/>
    <property type="project" value="UniProtKB-UniRule"/>
</dbReference>
<dbReference type="InterPro" id="IPR008271">
    <property type="entry name" value="Ser/Thr_kinase_AS"/>
</dbReference>
<evidence type="ECO:0000256" key="13">
    <source>
        <dbReference type="SAM" id="MobiDB-lite"/>
    </source>
</evidence>
<feature type="region of interest" description="Disordered" evidence="13">
    <location>
        <begin position="1003"/>
        <end position="1031"/>
    </location>
</feature>
<reference evidence="16" key="1">
    <citation type="submission" date="2025-08" db="UniProtKB">
        <authorList>
            <consortium name="RefSeq"/>
        </authorList>
    </citation>
    <scope>IDENTIFICATION</scope>
</reference>
<keyword evidence="8 11" id="KW-0067">ATP-binding</keyword>
<dbReference type="FunFam" id="3.30.200.20:FF:000120">
    <property type="entry name" value="STE20-like serine/threonine-protein kinase"/>
    <property type="match status" value="1"/>
</dbReference>
<feature type="compositionally biased region" description="Acidic residues" evidence="13">
    <location>
        <begin position="319"/>
        <end position="332"/>
    </location>
</feature>
<dbReference type="AlphaFoldDB" id="A0A6J2R1K1"/>
<keyword evidence="7 16" id="KW-0418">Kinase</keyword>
<dbReference type="Pfam" id="PF12474">
    <property type="entry name" value="PKK"/>
    <property type="match status" value="2"/>
</dbReference>
<evidence type="ECO:0000256" key="5">
    <source>
        <dbReference type="ARBA" id="ARBA00022679"/>
    </source>
</evidence>
<dbReference type="SUPFAM" id="SSF56112">
    <property type="entry name" value="Protein kinase-like (PK-like)"/>
    <property type="match status" value="1"/>
</dbReference>
<feature type="compositionally biased region" description="Polar residues" evidence="13">
    <location>
        <begin position="1005"/>
        <end position="1018"/>
    </location>
</feature>
<feature type="compositionally biased region" description="Basic and acidic residues" evidence="13">
    <location>
        <begin position="423"/>
        <end position="434"/>
    </location>
</feature>
<comment type="catalytic activity">
    <reaction evidence="9">
        <text>L-threonyl-[protein] + ATP = O-phospho-L-threonyl-[protein] + ADP + H(+)</text>
        <dbReference type="Rhea" id="RHEA:46608"/>
        <dbReference type="Rhea" id="RHEA-COMP:11060"/>
        <dbReference type="Rhea" id="RHEA-COMP:11605"/>
        <dbReference type="ChEBI" id="CHEBI:15378"/>
        <dbReference type="ChEBI" id="CHEBI:30013"/>
        <dbReference type="ChEBI" id="CHEBI:30616"/>
        <dbReference type="ChEBI" id="CHEBI:61977"/>
        <dbReference type="ChEBI" id="CHEBI:456216"/>
        <dbReference type="EC" id="2.7.11.1"/>
    </reaction>
</comment>
<keyword evidence="15" id="KW-1185">Reference proteome</keyword>
<evidence type="ECO:0000256" key="3">
    <source>
        <dbReference type="ARBA" id="ARBA00022527"/>
    </source>
</evidence>
<feature type="region of interest" description="Disordered" evidence="13">
    <location>
        <begin position="319"/>
        <end position="400"/>
    </location>
</feature>
<evidence type="ECO:0000256" key="12">
    <source>
        <dbReference type="SAM" id="Coils"/>
    </source>
</evidence>
<protein>
    <recommendedName>
        <fullName evidence="2">non-specific serine/threonine protein kinase</fullName>
        <ecNumber evidence="2">2.7.11.1</ecNumber>
    </recommendedName>
</protein>
<evidence type="ECO:0000256" key="1">
    <source>
        <dbReference type="ARBA" id="ARBA00008874"/>
    </source>
</evidence>
<dbReference type="InParanoid" id="A0A6J2R1K1"/>
<feature type="compositionally biased region" description="Low complexity" evidence="13">
    <location>
        <begin position="460"/>
        <end position="470"/>
    </location>
</feature>
<dbReference type="CTD" id="6793"/>
<keyword evidence="6 11" id="KW-0547">Nucleotide-binding</keyword>
<evidence type="ECO:0000259" key="14">
    <source>
        <dbReference type="PROSITE" id="PS50011"/>
    </source>
</evidence>
<feature type="compositionally biased region" description="Basic and acidic residues" evidence="13">
    <location>
        <begin position="728"/>
        <end position="744"/>
    </location>
</feature>
<dbReference type="Proteomes" id="UP000504630">
    <property type="component" value="Chromosome 14"/>
</dbReference>
<dbReference type="InterPro" id="IPR051585">
    <property type="entry name" value="STE20_Ser/Thr_Kinases"/>
</dbReference>
<dbReference type="RefSeq" id="XP_029303275.1">
    <property type="nucleotide sequence ID" value="XM_029447415.1"/>
</dbReference>
<keyword evidence="4" id="KW-0597">Phosphoprotein</keyword>
<evidence type="ECO:0000256" key="2">
    <source>
        <dbReference type="ARBA" id="ARBA00012513"/>
    </source>
</evidence>
<evidence type="ECO:0000256" key="6">
    <source>
        <dbReference type="ARBA" id="ARBA00022741"/>
    </source>
</evidence>
<evidence type="ECO:0000256" key="7">
    <source>
        <dbReference type="ARBA" id="ARBA00022777"/>
    </source>
</evidence>
<evidence type="ECO:0000256" key="10">
    <source>
        <dbReference type="ARBA" id="ARBA00048679"/>
    </source>
</evidence>
<dbReference type="PROSITE" id="PS50011">
    <property type="entry name" value="PROTEIN_KINASE_DOM"/>
    <property type="match status" value="1"/>
</dbReference>
<dbReference type="GeneID" id="115018467"/>
<feature type="region of interest" description="Disordered" evidence="13">
    <location>
        <begin position="884"/>
        <end position="927"/>
    </location>
</feature>
<dbReference type="OrthoDB" id="10027016at2759"/>
<dbReference type="FunCoup" id="A0A6J2R1K1">
    <property type="interactions" value="972"/>
</dbReference>
<name>A0A6J2R1K1_COTGO</name>
<dbReference type="InterPro" id="IPR017441">
    <property type="entry name" value="Protein_kinase_ATP_BS"/>
</dbReference>
<feature type="compositionally biased region" description="Basic and acidic residues" evidence="13">
    <location>
        <begin position="446"/>
        <end position="459"/>
    </location>
</feature>
<keyword evidence="12" id="KW-0175">Coiled coil</keyword>
<evidence type="ECO:0000313" key="15">
    <source>
        <dbReference type="Proteomes" id="UP000504630"/>
    </source>
</evidence>
<evidence type="ECO:0000256" key="11">
    <source>
        <dbReference type="PROSITE-ProRule" id="PRU10141"/>
    </source>
</evidence>
<gene>
    <name evidence="16" type="primary">stk10</name>
</gene>
<feature type="domain" description="Protein kinase" evidence="14">
    <location>
        <begin position="37"/>
        <end position="295"/>
    </location>
</feature>
<dbReference type="EC" id="2.7.11.1" evidence="2"/>
<feature type="compositionally biased region" description="Basic and acidic residues" evidence="13">
    <location>
        <begin position="897"/>
        <end position="927"/>
    </location>
</feature>
<dbReference type="PANTHER" id="PTHR46538:SF2">
    <property type="entry name" value="NON-SPECIFIC SERINE_THREONINE PROTEIN KINASE"/>
    <property type="match status" value="1"/>
</dbReference>
<accession>A0A6J2R1K1</accession>
<dbReference type="PANTHER" id="PTHR46538">
    <property type="entry name" value="PROTEIN KINASE DOMAIN-CONTAINING PROTEIN"/>
    <property type="match status" value="1"/>
</dbReference>
<feature type="coiled-coil region" evidence="12">
    <location>
        <begin position="792"/>
        <end position="853"/>
    </location>
</feature>
<feature type="binding site" evidence="11">
    <location>
        <position position="66"/>
    </location>
    <ligand>
        <name>ATP</name>
        <dbReference type="ChEBI" id="CHEBI:30616"/>
    </ligand>
</feature>
<comment type="similarity">
    <text evidence="1">Belongs to the protein kinase superfamily. STE Ser/Thr protein kinase family. STE20 subfamily.</text>
</comment>
<dbReference type="Gene3D" id="1.10.510.10">
    <property type="entry name" value="Transferase(Phosphotransferase) domain 1"/>
    <property type="match status" value="1"/>
</dbReference>
<evidence type="ECO:0000256" key="4">
    <source>
        <dbReference type="ARBA" id="ARBA00022553"/>
    </source>
</evidence>
<dbReference type="InterPro" id="IPR022165">
    <property type="entry name" value="PKK"/>
</dbReference>
<dbReference type="Pfam" id="PF00069">
    <property type="entry name" value="Pkinase"/>
    <property type="match status" value="1"/>
</dbReference>
<dbReference type="SMART" id="SM00220">
    <property type="entry name" value="S_TKc"/>
    <property type="match status" value="1"/>
</dbReference>
<dbReference type="Gene3D" id="3.30.200.20">
    <property type="entry name" value="Phosphorylase Kinase, domain 1"/>
    <property type="match status" value="1"/>
</dbReference>
<dbReference type="PROSITE" id="PS00108">
    <property type="entry name" value="PROTEIN_KINASE_ST"/>
    <property type="match status" value="1"/>
</dbReference>
<keyword evidence="3" id="KW-0723">Serine/threonine-protein kinase</keyword>
<keyword evidence="5" id="KW-0808">Transferase</keyword>
<feature type="compositionally biased region" description="Pro residues" evidence="13">
    <location>
        <begin position="366"/>
        <end position="377"/>
    </location>
</feature>
<evidence type="ECO:0000313" key="16">
    <source>
        <dbReference type="RefSeq" id="XP_029303275.1"/>
    </source>
</evidence>
<feature type="compositionally biased region" description="Polar residues" evidence="13">
    <location>
        <begin position="343"/>
        <end position="357"/>
    </location>
</feature>
<dbReference type="GO" id="GO:0004674">
    <property type="term" value="F:protein serine/threonine kinase activity"/>
    <property type="evidence" value="ECO:0007669"/>
    <property type="project" value="UniProtKB-KW"/>
</dbReference>
<feature type="compositionally biased region" description="Pro residues" evidence="13">
    <location>
        <begin position="512"/>
        <end position="526"/>
    </location>
</feature>